<reference evidence="2" key="1">
    <citation type="submission" date="2021-01" db="EMBL/GenBank/DDBJ databases">
        <authorList>
            <person name="Eckstrom K.M.E."/>
        </authorList>
    </citation>
    <scope>NUCLEOTIDE SEQUENCE</scope>
    <source>
        <strain evidence="2">UVCC 0001</strain>
    </source>
</reference>
<proteinExistence type="predicted"/>
<accession>A0AAD9MK61</accession>
<evidence type="ECO:0000256" key="1">
    <source>
        <dbReference type="SAM" id="MobiDB-lite"/>
    </source>
</evidence>
<organism evidence="2 3">
    <name type="scientific">Prototheca wickerhamii</name>
    <dbReference type="NCBI Taxonomy" id="3111"/>
    <lineage>
        <taxon>Eukaryota</taxon>
        <taxon>Viridiplantae</taxon>
        <taxon>Chlorophyta</taxon>
        <taxon>core chlorophytes</taxon>
        <taxon>Trebouxiophyceae</taxon>
        <taxon>Chlorellales</taxon>
        <taxon>Chlorellaceae</taxon>
        <taxon>Prototheca</taxon>
    </lineage>
</organism>
<sequence length="251" mass="27767">MPATPRTARANRDVMEYGQVESFLFMAEQALKARERAAQGLQEELARLGTELDLMKLAKQKVELAEAIALEEAQQLSTLVQELHAEKAEMTMSLQKMERERRYLAEENALLRSQLPSSATPEPGAADGDLSPTPGALRELPLDDEDQARLLQLEHDNILLRARIAALEKANLAQQTALVGAIEEGERSRIVEALYKSPRRSPRGVHSPLHWRSEMTEGSEVASSGVETSSARDEARRLLVARSLGSEFGEC</sequence>
<keyword evidence="3" id="KW-1185">Reference proteome</keyword>
<dbReference type="EMBL" id="JASFZW010000013">
    <property type="protein sequence ID" value="KAK2075768.1"/>
    <property type="molecule type" value="Genomic_DNA"/>
</dbReference>
<comment type="caution">
    <text evidence="2">The sequence shown here is derived from an EMBL/GenBank/DDBJ whole genome shotgun (WGS) entry which is preliminary data.</text>
</comment>
<evidence type="ECO:0000313" key="2">
    <source>
        <dbReference type="EMBL" id="KAK2075768.1"/>
    </source>
</evidence>
<protein>
    <submittedName>
        <fullName evidence="2">Uncharacterized protein</fullName>
    </submittedName>
</protein>
<dbReference type="Proteomes" id="UP001255856">
    <property type="component" value="Unassembled WGS sequence"/>
</dbReference>
<feature type="region of interest" description="Disordered" evidence="1">
    <location>
        <begin position="113"/>
        <end position="139"/>
    </location>
</feature>
<feature type="region of interest" description="Disordered" evidence="1">
    <location>
        <begin position="199"/>
        <end position="233"/>
    </location>
</feature>
<dbReference type="AlphaFoldDB" id="A0AAD9MK61"/>
<evidence type="ECO:0000313" key="3">
    <source>
        <dbReference type="Proteomes" id="UP001255856"/>
    </source>
</evidence>
<gene>
    <name evidence="2" type="ORF">QBZ16_001509</name>
</gene>
<name>A0AAD9MK61_PROWI</name>